<name>A0A9W9LRC3_9EURO</name>
<dbReference type="InterPro" id="IPR036412">
    <property type="entry name" value="HAD-like_sf"/>
</dbReference>
<dbReference type="EMBL" id="JAPQKO010000003">
    <property type="protein sequence ID" value="KAJ5172240.1"/>
    <property type="molecule type" value="Genomic_DNA"/>
</dbReference>
<sequence length="436" mass="48783">MVEGGIKRAGSPDRAISPPPLRRKVESTVTKTSMASFFTPASQRKPEPITWRVLGTSLIVGKYIPEKNPQVLPEKNRKIAAFDLDSTVLKTLSGNVFPKSATDWQWWNAAVPRRLRELSSDGFQVVVFSNQKKISIQKDIKAGRSDSKSLSMFKEKLTAVMNQLEIPLSIYAATTDPEYRKPRLGMWREFQDDYDLDVAGIDLAGSFFVGDAAGRPGDHSAADRGFAANAKLAFKTPEEFFLGQAPVPVPGIFDPAVYTKSHPDDSPAVRFTRKHPLELVIFCGSPGSGKSTYFWNHLKPLGYERVNQDILKTRPKCLKVAREHLEAKQSVAVDNTNADPETRAAWTGLAKELNVPIRCVHFLSPPELCRHNDAVRAANKELNPESRKSLPGIAFGDFGRRFREPGLDEGFEDIIPVPFRFEGTEEERKVWGQYWI</sequence>
<dbReference type="Pfam" id="PF08645">
    <property type="entry name" value="PNK3P"/>
    <property type="match status" value="1"/>
</dbReference>
<dbReference type="InterPro" id="IPR027417">
    <property type="entry name" value="P-loop_NTPase"/>
</dbReference>
<dbReference type="InterPro" id="IPR006551">
    <property type="entry name" value="Polynucleotide_phosphatase"/>
</dbReference>
<keyword evidence="3" id="KW-1185">Reference proteome</keyword>
<organism evidence="2 3">
    <name type="scientific">Penicillium capsulatum</name>
    <dbReference type="NCBI Taxonomy" id="69766"/>
    <lineage>
        <taxon>Eukaryota</taxon>
        <taxon>Fungi</taxon>
        <taxon>Dikarya</taxon>
        <taxon>Ascomycota</taxon>
        <taxon>Pezizomycotina</taxon>
        <taxon>Eurotiomycetes</taxon>
        <taxon>Eurotiomycetidae</taxon>
        <taxon>Eurotiales</taxon>
        <taxon>Aspergillaceae</taxon>
        <taxon>Penicillium</taxon>
    </lineage>
</organism>
<proteinExistence type="predicted"/>
<dbReference type="InterPro" id="IPR023214">
    <property type="entry name" value="HAD_sf"/>
</dbReference>
<accession>A0A9W9LRC3</accession>
<dbReference type="NCBIfam" id="TIGR01664">
    <property type="entry name" value="DNA-3'-Pase"/>
    <property type="match status" value="1"/>
</dbReference>
<dbReference type="InterPro" id="IPR006549">
    <property type="entry name" value="HAD-SF_hydro_IIIA"/>
</dbReference>
<dbReference type="GO" id="GO:0006281">
    <property type="term" value="P:DNA repair"/>
    <property type="evidence" value="ECO:0007669"/>
    <property type="project" value="TreeGrafter"/>
</dbReference>
<dbReference type="GO" id="GO:0003690">
    <property type="term" value="F:double-stranded DNA binding"/>
    <property type="evidence" value="ECO:0007669"/>
    <property type="project" value="TreeGrafter"/>
</dbReference>
<dbReference type="InterPro" id="IPR013954">
    <property type="entry name" value="PNK3P"/>
</dbReference>
<dbReference type="SUPFAM" id="SSF56784">
    <property type="entry name" value="HAD-like"/>
    <property type="match status" value="1"/>
</dbReference>
<dbReference type="NCBIfam" id="TIGR01662">
    <property type="entry name" value="HAD-SF-IIIA"/>
    <property type="match status" value="1"/>
</dbReference>
<dbReference type="FunFam" id="3.40.50.300:FF:002548">
    <property type="entry name" value="DNA kinase/phosphatase Pnk1"/>
    <property type="match status" value="1"/>
</dbReference>
<keyword evidence="2" id="KW-0808">Transferase</keyword>
<keyword evidence="2" id="KW-0418">Kinase</keyword>
<evidence type="ECO:0000256" key="1">
    <source>
        <dbReference type="SAM" id="MobiDB-lite"/>
    </source>
</evidence>
<dbReference type="Gene3D" id="3.40.50.1000">
    <property type="entry name" value="HAD superfamily/HAD-like"/>
    <property type="match status" value="1"/>
</dbReference>
<dbReference type="Gene3D" id="3.40.50.300">
    <property type="entry name" value="P-loop containing nucleotide triphosphate hydrolases"/>
    <property type="match status" value="1"/>
</dbReference>
<gene>
    <name evidence="2" type="ORF">N7492_004833</name>
</gene>
<dbReference type="AlphaFoldDB" id="A0A9W9LRC3"/>
<dbReference type="Pfam" id="PF13671">
    <property type="entry name" value="AAA_33"/>
    <property type="match status" value="2"/>
</dbReference>
<dbReference type="OrthoDB" id="19045at2759"/>
<comment type="caution">
    <text evidence="2">The sequence shown here is derived from an EMBL/GenBank/DDBJ whole genome shotgun (WGS) entry which is preliminary data.</text>
</comment>
<reference evidence="2" key="2">
    <citation type="journal article" date="2023" name="IMA Fungus">
        <title>Comparative genomic study of the Penicillium genus elucidates a diverse pangenome and 15 lateral gene transfer events.</title>
        <authorList>
            <person name="Petersen C."/>
            <person name="Sorensen T."/>
            <person name="Nielsen M.R."/>
            <person name="Sondergaard T.E."/>
            <person name="Sorensen J.L."/>
            <person name="Fitzpatrick D.A."/>
            <person name="Frisvad J.C."/>
            <person name="Nielsen K.L."/>
        </authorList>
    </citation>
    <scope>NUCLEOTIDE SEQUENCE</scope>
    <source>
        <strain evidence="2">IBT 21917</strain>
    </source>
</reference>
<evidence type="ECO:0000313" key="2">
    <source>
        <dbReference type="EMBL" id="KAJ5172240.1"/>
    </source>
</evidence>
<reference evidence="2" key="1">
    <citation type="submission" date="2022-11" db="EMBL/GenBank/DDBJ databases">
        <authorList>
            <person name="Petersen C."/>
        </authorList>
    </citation>
    <scope>NUCLEOTIDE SEQUENCE</scope>
    <source>
        <strain evidence="2">IBT 21917</strain>
    </source>
</reference>
<dbReference type="GO" id="GO:0046403">
    <property type="term" value="F:polynucleotide 3'-phosphatase activity"/>
    <property type="evidence" value="ECO:0007669"/>
    <property type="project" value="TreeGrafter"/>
</dbReference>
<dbReference type="GO" id="GO:0046404">
    <property type="term" value="F:ATP-dependent polydeoxyribonucleotide 5'-hydroxyl-kinase activity"/>
    <property type="evidence" value="ECO:0007669"/>
    <property type="project" value="TreeGrafter"/>
</dbReference>
<evidence type="ECO:0000313" key="3">
    <source>
        <dbReference type="Proteomes" id="UP001146351"/>
    </source>
</evidence>
<dbReference type="PANTHER" id="PTHR12083:SF9">
    <property type="entry name" value="BIFUNCTIONAL POLYNUCLEOTIDE PHOSPHATASE_KINASE"/>
    <property type="match status" value="1"/>
</dbReference>
<dbReference type="SUPFAM" id="SSF52540">
    <property type="entry name" value="P-loop containing nucleoside triphosphate hydrolases"/>
    <property type="match status" value="1"/>
</dbReference>
<protein>
    <submittedName>
        <fullName evidence="2">Polynucleotide kinase 3 phosphatase</fullName>
    </submittedName>
</protein>
<dbReference type="PANTHER" id="PTHR12083">
    <property type="entry name" value="BIFUNCTIONAL POLYNUCLEOTIDE PHOSPHATASE/KINASE"/>
    <property type="match status" value="1"/>
</dbReference>
<feature type="region of interest" description="Disordered" evidence="1">
    <location>
        <begin position="1"/>
        <end position="25"/>
    </location>
</feature>
<dbReference type="Proteomes" id="UP001146351">
    <property type="component" value="Unassembled WGS sequence"/>
</dbReference>